<dbReference type="CDD" id="cd10311">
    <property type="entry name" value="PLDc_N_DEXD_c"/>
    <property type="match status" value="1"/>
</dbReference>
<dbReference type="EMBL" id="JBBMFE010000001">
    <property type="protein sequence ID" value="MEQ2470969.1"/>
    <property type="molecule type" value="Genomic_DNA"/>
</dbReference>
<dbReference type="Pfam" id="PF00271">
    <property type="entry name" value="Helicase_C"/>
    <property type="match status" value="1"/>
</dbReference>
<dbReference type="Gene3D" id="3.40.50.300">
    <property type="entry name" value="P-loop containing nucleotide triphosphate hydrolases"/>
    <property type="match status" value="1"/>
</dbReference>
<reference evidence="4 5" key="1">
    <citation type="submission" date="2024-03" db="EMBL/GenBank/DDBJ databases">
        <title>Human intestinal bacterial collection.</title>
        <authorList>
            <person name="Pauvert C."/>
            <person name="Hitch T.C.A."/>
            <person name="Clavel T."/>
        </authorList>
    </citation>
    <scope>NUCLEOTIDE SEQUENCE [LARGE SCALE GENOMIC DNA]</scope>
    <source>
        <strain evidence="4 5">CLA-AA-H132</strain>
    </source>
</reference>
<gene>
    <name evidence="4" type="ORF">WMO29_00405</name>
</gene>
<dbReference type="SMART" id="SM00487">
    <property type="entry name" value="DEXDc"/>
    <property type="match status" value="1"/>
</dbReference>
<organism evidence="4 5">
    <name type="scientific">Laedolimicola intestinihominis</name>
    <dbReference type="NCBI Taxonomy" id="3133166"/>
    <lineage>
        <taxon>Bacteria</taxon>
        <taxon>Bacillati</taxon>
        <taxon>Bacillota</taxon>
        <taxon>Clostridia</taxon>
        <taxon>Lachnospirales</taxon>
        <taxon>Lachnospiraceae</taxon>
        <taxon>Laedolimicola</taxon>
    </lineage>
</organism>
<evidence type="ECO:0000256" key="1">
    <source>
        <dbReference type="ARBA" id="ARBA00022801"/>
    </source>
</evidence>
<evidence type="ECO:0000259" key="3">
    <source>
        <dbReference type="PROSITE" id="PS51194"/>
    </source>
</evidence>
<proteinExistence type="predicted"/>
<name>A0ABV1FC53_9FIRM</name>
<evidence type="ECO:0000313" key="4">
    <source>
        <dbReference type="EMBL" id="MEQ2470969.1"/>
    </source>
</evidence>
<dbReference type="SMART" id="SM00490">
    <property type="entry name" value="HELICc"/>
    <property type="match status" value="1"/>
</dbReference>
<keyword evidence="5" id="KW-1185">Reference proteome</keyword>
<dbReference type="InterPro" id="IPR001650">
    <property type="entry name" value="Helicase_C-like"/>
</dbReference>
<dbReference type="CDD" id="cd18793">
    <property type="entry name" value="SF2_C_SNF"/>
    <property type="match status" value="1"/>
</dbReference>
<dbReference type="InterPro" id="IPR014001">
    <property type="entry name" value="Helicase_ATP-bd"/>
</dbReference>
<dbReference type="PROSITE" id="PS51192">
    <property type="entry name" value="HELICASE_ATP_BIND_1"/>
    <property type="match status" value="1"/>
</dbReference>
<protein>
    <submittedName>
        <fullName evidence="4">Helicase-related protein</fullName>
    </submittedName>
</protein>
<accession>A0ABV1FC53</accession>
<dbReference type="PANTHER" id="PTHR45766:SF6">
    <property type="entry name" value="SWI_SNF-RELATED MATRIX-ASSOCIATED ACTIN-DEPENDENT REGULATOR OF CHROMATIN SUBFAMILY A-LIKE PROTEIN 1"/>
    <property type="match status" value="1"/>
</dbReference>
<keyword evidence="4" id="KW-0547">Nucleotide-binding</keyword>
<dbReference type="InterPro" id="IPR049730">
    <property type="entry name" value="SNF2/RAD54-like_C"/>
</dbReference>
<dbReference type="RefSeq" id="WP_349163288.1">
    <property type="nucleotide sequence ID" value="NZ_JBBMFE010000001.1"/>
</dbReference>
<sequence>MKILDNITNTVRDDLRVEIKRGSKISVAAACFSMYAYQELKKQLETVEEFRFIFTSPTFVKEKVEKQKREFYIPRLSRETSLYGTEFEIKLRNEMTQRAIARECADWIRRKAKFKSNTTGENMTGFMTVDAKNAQTAYMPMSGFTTVDIGCERGNNTYNMVNCMEAPFAQQYMQLFEQLWNNREKIQDVTNVVIENISTVYAENPPEFIYFMTLYHVFSEFLDDISEDVLPNEATGFKQSKIWSMLYDFQRDAVLAIINKLENYNGCILADSVGLGKTFTALAVVKYYENRNKSVLVLCPKKLAENWNTYKDNYVNNPIAADRLNYDVLFHTDLSRNGGMSNGLDLGRLNWGNYDLIVIDESHNFRNGIGTHSNTQENRYQKLMEKVIRAGVKTKVLMLSATPVNNRFVDLKNQLAIAYEGNSENLDERLNTTKSLEDIFKQAQKAFNAWSKLDQEQRTTDALLRTLDFDFFELLDSVTIARSRKHIEKYYDTKEIGKFPERLKPISLRPNLTDLGNAINYNEIYEQLMQLTLCVYTPSNYIFPSKLQKYKDLTHNKSENLTQTGRERGIQRLMSINLLKRLESSVNSFQLTLTRIKELIGGTIEAINCFEKYGSADISMYEAGRDDWDIDDENTEFFTVGKKVKIELADMDWKSWRKELQQDAEVLELLTLMVADITPEHDTKLQELLRLLDEKIVHPINLNNKKVLIFSAFSDTAEYLYDHVSMYMKDKYGLNTAVITGTIDGRTTIKDFPATLNNVLTCFSPVSKDRDVLMPNSRNEIDILIATDCISEGQNLQDCDYLINYDIHWNPVRIIQRFGRIDRIGSRNKVIQLVNFWPDLTLDDYINLKSRVETRMKITVMTSTGDDDLINPEEQGDLEYRKAQLKRLQEEVVDIEDMSDGISIMDLGLNEFRLDLLDYMKHNGDMDKKPRGLHAVVPATEELPEGVIFVLKNINNSVNVDNRNRIHPFYMVYIAADGEIICDYLNPKKLLDDVRLLCRGQSKPIAEVYERFNRETDDGRNMADMSELLSEAIKSIIDVKEESDIDSLFSAGGTSALMSAVSGLDDFELICFLVVK</sequence>
<dbReference type="InterPro" id="IPR027417">
    <property type="entry name" value="P-loop_NTPase"/>
</dbReference>
<keyword evidence="1" id="KW-0378">Hydrolase</keyword>
<dbReference type="Gene3D" id="3.40.50.10810">
    <property type="entry name" value="Tandem AAA-ATPase domain"/>
    <property type="match status" value="1"/>
</dbReference>
<dbReference type="GO" id="GO:0004386">
    <property type="term" value="F:helicase activity"/>
    <property type="evidence" value="ECO:0007669"/>
    <property type="project" value="UniProtKB-KW"/>
</dbReference>
<keyword evidence="4" id="KW-0347">Helicase</keyword>
<dbReference type="Proteomes" id="UP001438008">
    <property type="component" value="Unassembled WGS sequence"/>
</dbReference>
<feature type="domain" description="Helicase ATP-binding" evidence="2">
    <location>
        <begin position="258"/>
        <end position="421"/>
    </location>
</feature>
<evidence type="ECO:0000313" key="5">
    <source>
        <dbReference type="Proteomes" id="UP001438008"/>
    </source>
</evidence>
<dbReference type="PROSITE" id="PS51194">
    <property type="entry name" value="HELICASE_CTER"/>
    <property type="match status" value="1"/>
</dbReference>
<comment type="caution">
    <text evidence="4">The sequence shown here is derived from an EMBL/GenBank/DDBJ whole genome shotgun (WGS) entry which is preliminary data.</text>
</comment>
<dbReference type="SUPFAM" id="SSF52540">
    <property type="entry name" value="P-loop containing nucleoside triphosphate hydrolases"/>
    <property type="match status" value="2"/>
</dbReference>
<feature type="domain" description="Helicase C-terminal" evidence="3">
    <location>
        <begin position="684"/>
        <end position="870"/>
    </location>
</feature>
<dbReference type="Pfam" id="PF00176">
    <property type="entry name" value="SNF2-rel_dom"/>
    <property type="match status" value="1"/>
</dbReference>
<dbReference type="InterPro" id="IPR038718">
    <property type="entry name" value="SNF2-like_sf"/>
</dbReference>
<evidence type="ECO:0000259" key="2">
    <source>
        <dbReference type="PROSITE" id="PS51192"/>
    </source>
</evidence>
<dbReference type="InterPro" id="IPR000330">
    <property type="entry name" value="SNF2_N"/>
</dbReference>
<keyword evidence="4" id="KW-0067">ATP-binding</keyword>
<dbReference type="PANTHER" id="PTHR45766">
    <property type="entry name" value="DNA ANNEALING HELICASE AND ENDONUCLEASE ZRANB3 FAMILY MEMBER"/>
    <property type="match status" value="1"/>
</dbReference>